<geneLocation type="plasmid" evidence="1">
    <name>pAsa8</name>
</geneLocation>
<dbReference type="AlphaFoldDB" id="A0A1I9S1V1"/>
<sequence>MSIRDDKYIFALFSNRWCGPCTTVNLSVDGIIMVHGIKTKTLEQLYDNSSR</sequence>
<dbReference type="EMBL" id="KX364409">
    <property type="protein sequence ID" value="AOZ60543.1"/>
    <property type="molecule type" value="Genomic_DNA"/>
</dbReference>
<accession>A0A1I9S1V1</accession>
<reference evidence="1" key="1">
    <citation type="journal article" date="2016" name="Sci. Rep.">
        <title>Diversity of antibiotic-resistance genes in Canadian isolates of Aeromonas salmonicida subsp. salmonicida: dominance of pSN254b and discovery of pAsa8.</title>
        <authorList>
            <person name="Trudel M.V."/>
            <person name="Vincent A.T."/>
            <person name="Attere S.A."/>
            <person name="Labbe M."/>
            <person name="Derome N."/>
            <person name="Culley A.I."/>
            <person name="Charette S.J."/>
        </authorList>
    </citation>
    <scope>NUCLEOTIDE SEQUENCE</scope>
    <source>
        <strain evidence="1">M16474-11</strain>
        <plasmid evidence="1">pAsa8</plasmid>
    </source>
</reference>
<keyword evidence="1" id="KW-0614">Plasmid</keyword>
<evidence type="ECO:0000313" key="1">
    <source>
        <dbReference type="EMBL" id="AOZ60543.1"/>
    </source>
</evidence>
<name>A0A1I9S1V1_AERSS</name>
<proteinExistence type="predicted"/>
<organism evidence="1">
    <name type="scientific">Aeromonas salmonicida subsp. salmonicida</name>
    <dbReference type="NCBI Taxonomy" id="29491"/>
    <lineage>
        <taxon>Bacteria</taxon>
        <taxon>Pseudomonadati</taxon>
        <taxon>Pseudomonadota</taxon>
        <taxon>Gammaproteobacteria</taxon>
        <taxon>Aeromonadales</taxon>
        <taxon>Aeromonadaceae</taxon>
        <taxon>Aeromonas</taxon>
    </lineage>
</organism>
<protein>
    <submittedName>
        <fullName evidence="1">Uncharacterized protein</fullName>
    </submittedName>
</protein>